<evidence type="ECO:0000313" key="2">
    <source>
        <dbReference type="Proteomes" id="UP000887116"/>
    </source>
</evidence>
<keyword evidence="2" id="KW-1185">Reference proteome</keyword>
<reference evidence="1" key="1">
    <citation type="submission" date="2020-07" db="EMBL/GenBank/DDBJ databases">
        <title>Multicomponent nature underlies the extraordinary mechanical properties of spider dragline silk.</title>
        <authorList>
            <person name="Kono N."/>
            <person name="Nakamura H."/>
            <person name="Mori M."/>
            <person name="Yoshida Y."/>
            <person name="Ohtoshi R."/>
            <person name="Malay A.D."/>
            <person name="Moran D.A.P."/>
            <person name="Tomita M."/>
            <person name="Numata K."/>
            <person name="Arakawa K."/>
        </authorList>
    </citation>
    <scope>NUCLEOTIDE SEQUENCE</scope>
</reference>
<dbReference type="InterPro" id="IPR043502">
    <property type="entry name" value="DNA/RNA_pol_sf"/>
</dbReference>
<accession>A0A8X6KTD0</accession>
<dbReference type="InterPro" id="IPR043128">
    <property type="entry name" value="Rev_trsase/Diguanyl_cyclase"/>
</dbReference>
<proteinExistence type="predicted"/>
<dbReference type="Gene3D" id="3.30.70.270">
    <property type="match status" value="1"/>
</dbReference>
<name>A0A8X6KTD0_TRICU</name>
<dbReference type="AlphaFoldDB" id="A0A8X6KTD0"/>
<dbReference type="PANTHER" id="PTHR37984:SF8">
    <property type="entry name" value="CCHC-TYPE DOMAIN-CONTAINING PROTEIN"/>
    <property type="match status" value="1"/>
</dbReference>
<evidence type="ECO:0000313" key="1">
    <source>
        <dbReference type="EMBL" id="GFQ83386.1"/>
    </source>
</evidence>
<dbReference type="InterPro" id="IPR050951">
    <property type="entry name" value="Retrovirus_Pol_polyprotein"/>
</dbReference>
<comment type="caution">
    <text evidence="1">The sequence shown here is derived from an EMBL/GenBank/DDBJ whole genome shotgun (WGS) entry which is preliminary data.</text>
</comment>
<dbReference type="CDD" id="cd01647">
    <property type="entry name" value="RT_LTR"/>
    <property type="match status" value="1"/>
</dbReference>
<dbReference type="SUPFAM" id="SSF56672">
    <property type="entry name" value="DNA/RNA polymerases"/>
    <property type="match status" value="1"/>
</dbReference>
<sequence length="144" mass="16657">MVTFRSTKVSKPTGWVSSLVVVDNPNGKLRIFLDLNTAIKREHHIIPTSEELISILERKVILSFLDLKDEFWQRTLDEESTDICTFNTPFGRYQFLVLPFGIATDPEIFEKRNANLFDVELYFDDVIIAGKIKNNMTKHYKSDG</sequence>
<dbReference type="EMBL" id="BMAO01002801">
    <property type="protein sequence ID" value="GFQ83386.1"/>
    <property type="molecule type" value="Genomic_DNA"/>
</dbReference>
<organism evidence="1 2">
    <name type="scientific">Trichonephila clavata</name>
    <name type="common">Joro spider</name>
    <name type="synonym">Nephila clavata</name>
    <dbReference type="NCBI Taxonomy" id="2740835"/>
    <lineage>
        <taxon>Eukaryota</taxon>
        <taxon>Metazoa</taxon>
        <taxon>Ecdysozoa</taxon>
        <taxon>Arthropoda</taxon>
        <taxon>Chelicerata</taxon>
        <taxon>Arachnida</taxon>
        <taxon>Araneae</taxon>
        <taxon>Araneomorphae</taxon>
        <taxon>Entelegynae</taxon>
        <taxon>Araneoidea</taxon>
        <taxon>Nephilidae</taxon>
        <taxon>Trichonephila</taxon>
    </lineage>
</organism>
<dbReference type="Gene3D" id="3.10.10.10">
    <property type="entry name" value="HIV Type 1 Reverse Transcriptase, subunit A, domain 1"/>
    <property type="match status" value="1"/>
</dbReference>
<dbReference type="Proteomes" id="UP000887116">
    <property type="component" value="Unassembled WGS sequence"/>
</dbReference>
<protein>
    <submittedName>
        <fullName evidence="1">Uncharacterized protein K02A2.6</fullName>
    </submittedName>
</protein>
<dbReference type="PANTHER" id="PTHR37984">
    <property type="entry name" value="PROTEIN CBG26694"/>
    <property type="match status" value="1"/>
</dbReference>
<gene>
    <name evidence="1" type="primary">K02A2.6_245</name>
    <name evidence="1" type="ORF">TNCT_421471</name>
</gene>
<dbReference type="GO" id="GO:0071897">
    <property type="term" value="P:DNA biosynthetic process"/>
    <property type="evidence" value="ECO:0007669"/>
    <property type="project" value="UniProtKB-ARBA"/>
</dbReference>
<dbReference type="OrthoDB" id="7698356at2759"/>